<dbReference type="KEGG" id="fri:FraEuI1c_6575"/>
<evidence type="ECO:0000313" key="5">
    <source>
        <dbReference type="EMBL" id="ADP84549.1"/>
    </source>
</evidence>
<feature type="chain" id="PRO_5038891928" description="Leucine-binding protein domain-containing protein" evidence="3">
    <location>
        <begin position="22"/>
        <end position="413"/>
    </location>
</feature>
<dbReference type="EMBL" id="CP002299">
    <property type="protein sequence ID" value="ADP84549.1"/>
    <property type="molecule type" value="Genomic_DNA"/>
</dbReference>
<dbReference type="eggNOG" id="COG0683">
    <property type="taxonomic scope" value="Bacteria"/>
</dbReference>
<name>E3J9P6_PSEI1</name>
<dbReference type="STRING" id="298654.FraEuI1c_6575"/>
<evidence type="ECO:0000256" key="3">
    <source>
        <dbReference type="SAM" id="SignalP"/>
    </source>
</evidence>
<dbReference type="PROSITE" id="PS51257">
    <property type="entry name" value="PROKAR_LIPOPROTEIN"/>
    <property type="match status" value="1"/>
</dbReference>
<dbReference type="Pfam" id="PF13458">
    <property type="entry name" value="Peripla_BP_6"/>
    <property type="match status" value="1"/>
</dbReference>
<dbReference type="AlphaFoldDB" id="E3J9P6"/>
<reference evidence="5 6" key="1">
    <citation type="submission" date="2010-10" db="EMBL/GenBank/DDBJ databases">
        <title>Complete sequence of Frankia sp. EuI1c.</title>
        <authorList>
            <consortium name="US DOE Joint Genome Institute"/>
            <person name="Lucas S."/>
            <person name="Copeland A."/>
            <person name="Lapidus A."/>
            <person name="Cheng J.-F."/>
            <person name="Bruce D."/>
            <person name="Goodwin L."/>
            <person name="Pitluck S."/>
            <person name="Chertkov O."/>
            <person name="Detter J.C."/>
            <person name="Han C."/>
            <person name="Tapia R."/>
            <person name="Land M."/>
            <person name="Hauser L."/>
            <person name="Jeffries C."/>
            <person name="Kyrpides N."/>
            <person name="Ivanova N."/>
            <person name="Mikhailova N."/>
            <person name="Beauchemin N."/>
            <person name="Sen A."/>
            <person name="Sur S.A."/>
            <person name="Gtari M."/>
            <person name="Wall L."/>
            <person name="Tisa L."/>
            <person name="Woyke T."/>
        </authorList>
    </citation>
    <scope>NUCLEOTIDE SEQUENCE [LARGE SCALE GENOMIC DNA]</scope>
    <source>
        <strain evidence="6">DSM 45817 / CECT 9037 / EuI1c</strain>
    </source>
</reference>
<dbReference type="SUPFAM" id="SSF53822">
    <property type="entry name" value="Periplasmic binding protein-like I"/>
    <property type="match status" value="1"/>
</dbReference>
<dbReference type="InterPro" id="IPR028082">
    <property type="entry name" value="Peripla_BP_I"/>
</dbReference>
<evidence type="ECO:0000259" key="4">
    <source>
        <dbReference type="Pfam" id="PF13458"/>
    </source>
</evidence>
<dbReference type="PANTHER" id="PTHR30483:SF6">
    <property type="entry name" value="PERIPLASMIC BINDING PROTEIN OF ABC TRANSPORTER FOR NATURAL AMINO ACIDS"/>
    <property type="match status" value="1"/>
</dbReference>
<accession>E3J9P6</accession>
<dbReference type="RefSeq" id="WP_013427660.1">
    <property type="nucleotide sequence ID" value="NC_014666.1"/>
</dbReference>
<feature type="signal peptide" evidence="3">
    <location>
        <begin position="1"/>
        <end position="21"/>
    </location>
</feature>
<evidence type="ECO:0000313" key="6">
    <source>
        <dbReference type="Proteomes" id="UP000002484"/>
    </source>
</evidence>
<feature type="domain" description="Leucine-binding protein" evidence="4">
    <location>
        <begin position="40"/>
        <end position="386"/>
    </location>
</feature>
<gene>
    <name evidence="5" type="ordered locus">FraEuI1c_6575</name>
</gene>
<organism evidence="5 6">
    <name type="scientific">Pseudofrankia inefficax (strain DSM 45817 / CECT 9037 / DDB 130130 / EuI1c)</name>
    <name type="common">Frankia inefficax</name>
    <dbReference type="NCBI Taxonomy" id="298654"/>
    <lineage>
        <taxon>Bacteria</taxon>
        <taxon>Bacillati</taxon>
        <taxon>Actinomycetota</taxon>
        <taxon>Actinomycetes</taxon>
        <taxon>Frankiales</taxon>
        <taxon>Frankiaceae</taxon>
        <taxon>Pseudofrankia</taxon>
    </lineage>
</organism>
<protein>
    <recommendedName>
        <fullName evidence="4">Leucine-binding protein domain-containing protein</fullName>
    </recommendedName>
</protein>
<evidence type="ECO:0000256" key="2">
    <source>
        <dbReference type="ARBA" id="ARBA00022729"/>
    </source>
</evidence>
<dbReference type="Gene3D" id="3.40.50.2300">
    <property type="match status" value="2"/>
</dbReference>
<comment type="similarity">
    <text evidence="1">Belongs to the leucine-binding protein family.</text>
</comment>
<keyword evidence="6" id="KW-1185">Reference proteome</keyword>
<dbReference type="InterPro" id="IPR051010">
    <property type="entry name" value="BCAA_transport"/>
</dbReference>
<dbReference type="PANTHER" id="PTHR30483">
    <property type="entry name" value="LEUCINE-SPECIFIC-BINDING PROTEIN"/>
    <property type="match status" value="1"/>
</dbReference>
<dbReference type="HOGENOM" id="CLU_054023_0_0_11"/>
<dbReference type="InterPro" id="IPR028081">
    <property type="entry name" value="Leu-bd"/>
</dbReference>
<evidence type="ECO:0000256" key="1">
    <source>
        <dbReference type="ARBA" id="ARBA00010062"/>
    </source>
</evidence>
<dbReference type="InParanoid" id="E3J9P6"/>
<dbReference type="Proteomes" id="UP000002484">
    <property type="component" value="Chromosome"/>
</dbReference>
<keyword evidence="2 3" id="KW-0732">Signal</keyword>
<sequence length="413" mass="41827" precursor="true">MSKARLVLAAAVATAAVFLAAACGSSAPKAAVASGTAGQTVTIGVFTDLTGPAASSNKTFPDGVKAGTYYAARSGYSVKYVVGDSATNPTTALAVAQKFVTQDHVLAVIASSSLLFVATRYLTAHNVPVIGISSDGPEWITSKNMFSVTGPLQQTKVATTIGAFFKLLGAKNLAALGYAVSPLSSEAAASGAVSAEVAGLKVGYLNTKFPFGSTDVGPTVLQMKDAGIDALLPAVDPNTAFALIKSLRAAGVNLAASLLPTGYGGDLQQAGTGALNAAQNVYFGLSYEPVEMQTAATKAFTADLESAGVGSEPTFAKYTGYVSVGLLVRALKAAGSHPTQASLINALSGIHDWNALGLFGSHTVDINDRENVVNGPDNCMWVAKLSGTKFILVPGAEPICGTVVPGRTVSPAS</sequence>
<proteinExistence type="inferred from homology"/>
<dbReference type="OrthoDB" id="4364076at2"/>